<reference evidence="1 2" key="1">
    <citation type="submission" date="2019-02" db="EMBL/GenBank/DDBJ databases">
        <title>Deep-cultivation of Planctomycetes and their phenomic and genomic characterization uncovers novel biology.</title>
        <authorList>
            <person name="Wiegand S."/>
            <person name="Jogler M."/>
            <person name="Boedeker C."/>
            <person name="Pinto D."/>
            <person name="Vollmers J."/>
            <person name="Rivas-Marin E."/>
            <person name="Kohn T."/>
            <person name="Peeters S.H."/>
            <person name="Heuer A."/>
            <person name="Rast P."/>
            <person name="Oberbeckmann S."/>
            <person name="Bunk B."/>
            <person name="Jeske O."/>
            <person name="Meyerdierks A."/>
            <person name="Storesund J.E."/>
            <person name="Kallscheuer N."/>
            <person name="Luecker S."/>
            <person name="Lage O.M."/>
            <person name="Pohl T."/>
            <person name="Merkel B.J."/>
            <person name="Hornburger P."/>
            <person name="Mueller R.-W."/>
            <person name="Bruemmer F."/>
            <person name="Labrenz M."/>
            <person name="Spormann A.M."/>
            <person name="Op den Camp H."/>
            <person name="Overmann J."/>
            <person name="Amann R."/>
            <person name="Jetten M.S.M."/>
            <person name="Mascher T."/>
            <person name="Medema M.H."/>
            <person name="Devos D.P."/>
            <person name="Kaster A.-K."/>
            <person name="Ovreas L."/>
            <person name="Rohde M."/>
            <person name="Galperin M.Y."/>
            <person name="Jogler C."/>
        </authorList>
    </citation>
    <scope>NUCLEOTIDE SEQUENCE [LARGE SCALE GENOMIC DNA]</scope>
    <source>
        <strain evidence="1 2">KS4</strain>
    </source>
</reference>
<gene>
    <name evidence="1" type="ORF">KS4_07720</name>
</gene>
<dbReference type="AlphaFoldDB" id="A0A517YR82"/>
<keyword evidence="2" id="KW-1185">Reference proteome</keyword>
<sequence>MVEWSDEVEVDGAGPVLVFDDGGDGEVAFIIGCDSEPSSEVVIFGSFDNPVLIFLGFSDGEKEGELVGGEGDILRRCDGGDRWMAGLEAEEGSENETYFIEYFEPPRRVGYEAEDELAKGEIAGGMLAVDVICALEVRFEDGIDWMRQCATPCEPSRIT</sequence>
<dbReference type="KEGG" id="pcor:KS4_07720"/>
<dbReference type="EMBL" id="CP036425">
    <property type="protein sequence ID" value="QDU32738.1"/>
    <property type="molecule type" value="Genomic_DNA"/>
</dbReference>
<dbReference type="Proteomes" id="UP000317369">
    <property type="component" value="Chromosome"/>
</dbReference>
<evidence type="ECO:0000313" key="2">
    <source>
        <dbReference type="Proteomes" id="UP000317369"/>
    </source>
</evidence>
<name>A0A517YR82_9BACT</name>
<proteinExistence type="predicted"/>
<protein>
    <submittedName>
        <fullName evidence="1">Uncharacterized protein</fullName>
    </submittedName>
</protein>
<evidence type="ECO:0000313" key="1">
    <source>
        <dbReference type="EMBL" id="QDU32738.1"/>
    </source>
</evidence>
<organism evidence="1 2">
    <name type="scientific">Poriferisphaera corsica</name>
    <dbReference type="NCBI Taxonomy" id="2528020"/>
    <lineage>
        <taxon>Bacteria</taxon>
        <taxon>Pseudomonadati</taxon>
        <taxon>Planctomycetota</taxon>
        <taxon>Phycisphaerae</taxon>
        <taxon>Phycisphaerales</taxon>
        <taxon>Phycisphaeraceae</taxon>
        <taxon>Poriferisphaera</taxon>
    </lineage>
</organism>
<accession>A0A517YR82</accession>